<dbReference type="Proteomes" id="UP001208131">
    <property type="component" value="Unassembled WGS sequence"/>
</dbReference>
<name>A0AAE3LL34_9FIRM</name>
<organism evidence="1 2">
    <name type="scientific">Hominimerdicola aceti</name>
    <dbReference type="NCBI Taxonomy" id="2981726"/>
    <lineage>
        <taxon>Bacteria</taxon>
        <taxon>Bacillati</taxon>
        <taxon>Bacillota</taxon>
        <taxon>Clostridia</taxon>
        <taxon>Eubacteriales</taxon>
        <taxon>Oscillospiraceae</taxon>
        <taxon>Hominimerdicola</taxon>
    </lineage>
</organism>
<gene>
    <name evidence="1" type="ORF">OCV57_10880</name>
</gene>
<accession>A0AAE3LL34</accession>
<evidence type="ECO:0000313" key="2">
    <source>
        <dbReference type="Proteomes" id="UP001208131"/>
    </source>
</evidence>
<reference evidence="1 2" key="1">
    <citation type="journal article" date="2021" name="ISME Commun">
        <title>Automated analysis of genomic sequences facilitates high-throughput and comprehensive description of bacteria.</title>
        <authorList>
            <person name="Hitch T.C.A."/>
        </authorList>
    </citation>
    <scope>NUCLEOTIDE SEQUENCE [LARGE SCALE GENOMIC DNA]</scope>
    <source>
        <strain evidence="1 2">Sanger_31</strain>
    </source>
</reference>
<dbReference type="EMBL" id="JAOQJZ010000012">
    <property type="protein sequence ID" value="MCU6706422.1"/>
    <property type="molecule type" value="Genomic_DNA"/>
</dbReference>
<comment type="caution">
    <text evidence="1">The sequence shown here is derived from an EMBL/GenBank/DDBJ whole genome shotgun (WGS) entry which is preliminary data.</text>
</comment>
<evidence type="ECO:0000313" key="1">
    <source>
        <dbReference type="EMBL" id="MCU6706422.1"/>
    </source>
</evidence>
<sequence length="85" mass="9540">MSKVKIELDHNAVAAFLCSAPVENMVKGYADRAVQRLGTGHKAYTITWTRYPKMRRKVAIVKAKTKKAQRANLRDNTLLKAVLGK</sequence>
<dbReference type="AlphaFoldDB" id="A0AAE3LL34"/>
<proteinExistence type="predicted"/>
<keyword evidence="2" id="KW-1185">Reference proteome</keyword>
<dbReference type="RefSeq" id="WP_267301561.1">
    <property type="nucleotide sequence ID" value="NZ_JAOQJZ010000012.1"/>
</dbReference>
<protein>
    <submittedName>
        <fullName evidence="1">Uncharacterized protein</fullName>
    </submittedName>
</protein>